<comment type="similarity">
    <text evidence="2">In the central section; belongs to the CRISPR-associated helicase Cas3 family.</text>
</comment>
<keyword evidence="6" id="KW-0347">Helicase</keyword>
<dbReference type="AlphaFoldDB" id="A0A0H3FXD2"/>
<dbReference type="GO" id="GO:0005524">
    <property type="term" value="F:ATP binding"/>
    <property type="evidence" value="ECO:0007669"/>
    <property type="project" value="UniProtKB-KW"/>
</dbReference>
<comment type="similarity">
    <text evidence="1">In the N-terminal section; belongs to the CRISPR-associated nuclease Cas3-HD family.</text>
</comment>
<keyword evidence="5" id="KW-0378">Hydrolase</keyword>
<dbReference type="EMBL" id="CP002850">
    <property type="protein sequence ID" value="AEH62444.1"/>
    <property type="molecule type" value="Genomic_DNA"/>
</dbReference>
<evidence type="ECO:0000256" key="1">
    <source>
        <dbReference type="ARBA" id="ARBA00006847"/>
    </source>
</evidence>
<dbReference type="InterPro" id="IPR006483">
    <property type="entry name" value="CRISPR-assoc_Cas3_HD"/>
</dbReference>
<dbReference type="RefSeq" id="WP_014500609.1">
    <property type="nucleotide sequence ID" value="NC_017262.1"/>
</dbReference>
<evidence type="ECO:0000313" key="10">
    <source>
        <dbReference type="EMBL" id="AEH62444.1"/>
    </source>
</evidence>
<proteinExistence type="inferred from homology"/>
<name>A0A0H3FXD2_ZYMMA</name>
<dbReference type="InterPro" id="IPR048823">
    <property type="entry name" value="Cas3_I-F_Cas2"/>
</dbReference>
<dbReference type="InterPro" id="IPR027417">
    <property type="entry name" value="P-loop_NTPase"/>
</dbReference>
<dbReference type="OrthoDB" id="220028at2"/>
<gene>
    <name evidence="10" type="ordered locus">Zmob_0600</name>
</gene>
<dbReference type="InterPro" id="IPR013395">
    <property type="entry name" value="CRISPR-assoc_Cas3_yers"/>
</dbReference>
<dbReference type="GO" id="GO:0004386">
    <property type="term" value="F:helicase activity"/>
    <property type="evidence" value="ECO:0007669"/>
    <property type="project" value="UniProtKB-KW"/>
</dbReference>
<evidence type="ECO:0000313" key="11">
    <source>
        <dbReference type="Proteomes" id="UP000001494"/>
    </source>
</evidence>
<dbReference type="Pfam" id="PF21384">
    <property type="entry name" value="Cas3_I-F_Cas2"/>
    <property type="match status" value="1"/>
</dbReference>
<evidence type="ECO:0000256" key="5">
    <source>
        <dbReference type="ARBA" id="ARBA00022801"/>
    </source>
</evidence>
<dbReference type="SUPFAM" id="SSF52540">
    <property type="entry name" value="P-loop containing nucleoside triphosphate hydrolases"/>
    <property type="match status" value="1"/>
</dbReference>
<reference evidence="10 11" key="1">
    <citation type="journal article" date="2011" name="J. Bacteriol.">
        <title>Genome sequence of the ethanol-producing Zymomonas mobilis subsp. mobilis lectotype strain ATCC 10988.</title>
        <authorList>
            <person name="Pappas K.M."/>
            <person name="Kouvelis V.N."/>
            <person name="Saunders E."/>
            <person name="Brettin T.S."/>
            <person name="Bruce D."/>
            <person name="Detter C."/>
            <person name="Balakireva M."/>
            <person name="Han C.S."/>
            <person name="Savvakis G."/>
            <person name="Kyrpides N.C."/>
            <person name="Typas M.A."/>
        </authorList>
    </citation>
    <scope>NUCLEOTIDE SEQUENCE [LARGE SCALE GENOMIC DNA]</scope>
    <source>
        <strain evidence="11">ATCC 10988 / DSM 424 / CCUG 17860 / LMG 404 / NCIMB 8938 / NRRL B-806 / ZM1</strain>
    </source>
</reference>
<dbReference type="HOGENOM" id="CLU_009385_0_0_5"/>
<keyword evidence="7" id="KW-0067">ATP-binding</keyword>
<keyword evidence="3" id="KW-0479">Metal-binding</keyword>
<evidence type="ECO:0000256" key="6">
    <source>
        <dbReference type="ARBA" id="ARBA00022806"/>
    </source>
</evidence>
<dbReference type="Pfam" id="PF22590">
    <property type="entry name" value="Cas3-like_C_2"/>
    <property type="match status" value="1"/>
</dbReference>
<evidence type="ECO:0000256" key="8">
    <source>
        <dbReference type="ARBA" id="ARBA00023118"/>
    </source>
</evidence>
<dbReference type="eggNOG" id="COG2254">
    <property type="taxonomic scope" value="Bacteria"/>
</dbReference>
<dbReference type="NCBIfam" id="TIGR02562">
    <property type="entry name" value="cas3_yersinia"/>
    <property type="match status" value="1"/>
</dbReference>
<accession>A0A0H3FXD2</accession>
<dbReference type="NCBIfam" id="TIGR01596">
    <property type="entry name" value="cas3_HD"/>
    <property type="match status" value="1"/>
</dbReference>
<feature type="domain" description="HD Cas3-type" evidence="9">
    <location>
        <begin position="102"/>
        <end position="341"/>
    </location>
</feature>
<dbReference type="GO" id="GO:0016787">
    <property type="term" value="F:hydrolase activity"/>
    <property type="evidence" value="ECO:0007669"/>
    <property type="project" value="UniProtKB-KW"/>
</dbReference>
<dbReference type="Pfam" id="PF18019">
    <property type="entry name" value="Cas3_HD"/>
    <property type="match status" value="1"/>
</dbReference>
<dbReference type="PROSITE" id="PS51643">
    <property type="entry name" value="HD_CAS3"/>
    <property type="match status" value="1"/>
</dbReference>
<dbReference type="GO" id="GO:0051607">
    <property type="term" value="P:defense response to virus"/>
    <property type="evidence" value="ECO:0007669"/>
    <property type="project" value="UniProtKB-KW"/>
</dbReference>
<protein>
    <submittedName>
        <fullName evidence="10">CRISPR-associated helicase Cas3 family</fullName>
    </submittedName>
</protein>
<evidence type="ECO:0000256" key="3">
    <source>
        <dbReference type="ARBA" id="ARBA00022723"/>
    </source>
</evidence>
<dbReference type="InterPro" id="IPR054712">
    <property type="entry name" value="Cas3-like_dom"/>
</dbReference>
<evidence type="ECO:0000259" key="9">
    <source>
        <dbReference type="PROSITE" id="PS51643"/>
    </source>
</evidence>
<dbReference type="eggNOG" id="COG1203">
    <property type="taxonomic scope" value="Bacteria"/>
</dbReference>
<evidence type="ECO:0000256" key="4">
    <source>
        <dbReference type="ARBA" id="ARBA00022741"/>
    </source>
</evidence>
<organism evidence="10 11">
    <name type="scientific">Zymomonas mobilis subsp. mobilis (strain ATCC 10988 / DSM 424 / LMG 404 / NCIMB 8938 / NRRL B-806 / ZM1)</name>
    <dbReference type="NCBI Taxonomy" id="555217"/>
    <lineage>
        <taxon>Bacteria</taxon>
        <taxon>Pseudomonadati</taxon>
        <taxon>Pseudomonadota</taxon>
        <taxon>Alphaproteobacteria</taxon>
        <taxon>Sphingomonadales</taxon>
        <taxon>Zymomonadaceae</taxon>
        <taxon>Zymomonas</taxon>
    </lineage>
</organism>
<sequence>MNVLFVSQCDNNALKETRRILDQFAERKGSRSWQTPITQIGLATVQKLLRKTARRNTSVACHWLHGGGQCDLLWIVGDASRFNNEGAVPTNSTTRNILRQQDENDWITAEDIQMLAQMAALLHDLGKASKAFQRRLQSREKSRNLYRHEWVSLRLFQAFVGEDTDEVWLTRLLEGNYSIKDWVAKKRYKKDGVDALNGEDCYPFKSLPPLAAAIGWLIVSHHRIPLLPVYIEKKDRREQAYLGKKPQSVRLGILTDPLNKITSLWNEITDNQASPAQIKAYWDIDKKEKFPVLLPEWQKQASRIAKRLLALAKKKDIGKNGLDNPYLMHLARLSLMLADHYYSSLPPESKDRMAATKELSYSGDDFLYANTDSQGERKQGLSEHLLGVARDAGIIAHALPNFSEYLPRLAKHKGLKKRSQNPRFSWQDKAADMATALREKTERQGAFCVCMASTGTGKTLASARIINAMANPEKGMRLTYALGLRALTLQTGKSYQKDLHLNDNDLAILVGGSASKTLFDYYSDKAEESGSASSLDLLEEDSYISYEGCEASHPLLSRLGHDPRIRSLLSAPVLVCTVDHLVPATESLRGGRQIAPMLRLMGADLVLDELDDYDLKDLPALTRLVYWAGLLGSRVLLSSATLPPSLVSGMYQAYLAGRKCYQLNHDPSLSLAAQDIPCLWIDEFGTTHADCADANQFEQAHDDFVKRRKQKLLKSDAICKGEIVPLDEVVGTPDDKVLYKNFASILRKTALDLHEGFAEKDPITGRKVSFGLIRMANIEPLFHVAKDFFALGGRRDTHIHLCVYHARFPLIQRSAIENMLDRVLNRREADFVYHHADIREILDNNPEQDHAFIILASPVCEVGRDWDLDWAITEPSSMRALIQLAGRVQRHRRKSAEKPNIAILNTALRYFKNPAGAVFWHPGFEKPKTPYGDNRFYLENHWLSKILRPEEYKIITALPRIAPQPKEERHSQERMSDLEQARICESMLPEKNLGEVVGGSSRSPKKLEPKEEMAALCWQYPQASLTGVLPQWQPFREKTLREETLLFLPDEDGEKLELYQEYKNPENSHNPYILVEREKKHPVEIDYGSDITAWQADSLENLLEEQSENLGISLYKCAEYMTKVNVLESISGYNYNDILGFSKYHS</sequence>
<evidence type="ECO:0000256" key="2">
    <source>
        <dbReference type="ARBA" id="ARBA00009046"/>
    </source>
</evidence>
<keyword evidence="4" id="KW-0547">Nucleotide-binding</keyword>
<dbReference type="SMR" id="A0A0H3FXD2"/>
<evidence type="ECO:0000256" key="7">
    <source>
        <dbReference type="ARBA" id="ARBA00022840"/>
    </source>
</evidence>
<dbReference type="KEGG" id="zmm:Zmob_0600"/>
<dbReference type="Gene3D" id="1.10.3210.30">
    <property type="match status" value="1"/>
</dbReference>
<keyword evidence="8" id="KW-0051">Antiviral defense</keyword>
<dbReference type="Proteomes" id="UP000001494">
    <property type="component" value="Chromosome"/>
</dbReference>
<dbReference type="InterPro" id="IPR038257">
    <property type="entry name" value="CRISPR-assoc_Cas3_HD_sf"/>
</dbReference>
<dbReference type="Gene3D" id="3.40.50.300">
    <property type="entry name" value="P-loop containing nucleotide triphosphate hydrolases"/>
    <property type="match status" value="1"/>
</dbReference>
<dbReference type="GO" id="GO:0046872">
    <property type="term" value="F:metal ion binding"/>
    <property type="evidence" value="ECO:0007669"/>
    <property type="project" value="UniProtKB-KW"/>
</dbReference>